<evidence type="ECO:0000313" key="2">
    <source>
        <dbReference type="Proteomes" id="UP000662747"/>
    </source>
</evidence>
<gene>
    <name evidence="1" type="ORF">JY651_41990</name>
</gene>
<keyword evidence="2" id="KW-1185">Reference proteome</keyword>
<protein>
    <recommendedName>
        <fullName evidence="3">Lipoprotein</fullName>
    </recommendedName>
</protein>
<evidence type="ECO:0000313" key="1">
    <source>
        <dbReference type="EMBL" id="QSQ21665.1"/>
    </source>
</evidence>
<dbReference type="Proteomes" id="UP000662747">
    <property type="component" value="Chromosome"/>
</dbReference>
<proteinExistence type="predicted"/>
<dbReference type="EMBL" id="CP071090">
    <property type="protein sequence ID" value="QSQ21665.1"/>
    <property type="molecule type" value="Genomic_DNA"/>
</dbReference>
<name>A0ABX7NSB5_9BACT</name>
<organism evidence="1 2">
    <name type="scientific">Pyxidicoccus parkwayensis</name>
    <dbReference type="NCBI Taxonomy" id="2813578"/>
    <lineage>
        <taxon>Bacteria</taxon>
        <taxon>Pseudomonadati</taxon>
        <taxon>Myxococcota</taxon>
        <taxon>Myxococcia</taxon>
        <taxon>Myxococcales</taxon>
        <taxon>Cystobacterineae</taxon>
        <taxon>Myxococcaceae</taxon>
        <taxon>Pyxidicoccus</taxon>
    </lineage>
</organism>
<dbReference type="PROSITE" id="PS51257">
    <property type="entry name" value="PROKAR_LIPOPROTEIN"/>
    <property type="match status" value="1"/>
</dbReference>
<accession>A0ABX7NSB5</accession>
<sequence length="279" mass="30042">MKKWILGLSFLGLAACGEGKGTVTFTTYGEDYIEKQIPASTNGGAGFVDGWTVKYDKFLVMLGEVTVATHEETAATQGKSKVFDVHKPGPVVVETFSDLPAKEWDHVSYAIAPWPEAEAGNADAQDVTMMKSQGYSVFVEGTATKGTVTKHFAWGFPTDTIYEHCENEDLGAGVTVPDGGEEKVELTIHGDHLFFDDLQSPSAKMRFNALADADKLGIVGADGDITLEELAAVDLTELPSDQYGTGGVGHVRNLRDFVTALVRTVGHYRGEGECSPRSR</sequence>
<reference evidence="1 2" key="1">
    <citation type="submission" date="2021-02" db="EMBL/GenBank/DDBJ databases">
        <title>De Novo genome assembly of isolated myxobacteria.</title>
        <authorList>
            <person name="Stevens D.C."/>
        </authorList>
    </citation>
    <scope>NUCLEOTIDE SEQUENCE [LARGE SCALE GENOMIC DNA]</scope>
    <source>
        <strain evidence="2">SCPEA02</strain>
    </source>
</reference>
<dbReference type="RefSeq" id="WP_206723242.1">
    <property type="nucleotide sequence ID" value="NZ_CP071090.1"/>
</dbReference>
<evidence type="ECO:0008006" key="3">
    <source>
        <dbReference type="Google" id="ProtNLM"/>
    </source>
</evidence>